<feature type="compositionally biased region" description="Low complexity" evidence="1">
    <location>
        <begin position="467"/>
        <end position="478"/>
    </location>
</feature>
<keyword evidence="3" id="KW-1185">Reference proteome</keyword>
<reference evidence="2" key="1">
    <citation type="journal article" date="2022" name="Int. J. Mol. Sci.">
        <title>Draft Genome of Tanacetum Coccineum: Genomic Comparison of Closely Related Tanacetum-Family Plants.</title>
        <authorList>
            <person name="Yamashiro T."/>
            <person name="Shiraishi A."/>
            <person name="Nakayama K."/>
            <person name="Satake H."/>
        </authorList>
    </citation>
    <scope>NUCLEOTIDE SEQUENCE</scope>
</reference>
<evidence type="ECO:0000313" key="3">
    <source>
        <dbReference type="Proteomes" id="UP001151760"/>
    </source>
</evidence>
<reference evidence="2" key="2">
    <citation type="submission" date="2022-01" db="EMBL/GenBank/DDBJ databases">
        <authorList>
            <person name="Yamashiro T."/>
            <person name="Shiraishi A."/>
            <person name="Satake H."/>
            <person name="Nakayama K."/>
        </authorList>
    </citation>
    <scope>NUCLEOTIDE SEQUENCE</scope>
</reference>
<organism evidence="2 3">
    <name type="scientific">Tanacetum coccineum</name>
    <dbReference type="NCBI Taxonomy" id="301880"/>
    <lineage>
        <taxon>Eukaryota</taxon>
        <taxon>Viridiplantae</taxon>
        <taxon>Streptophyta</taxon>
        <taxon>Embryophyta</taxon>
        <taxon>Tracheophyta</taxon>
        <taxon>Spermatophyta</taxon>
        <taxon>Magnoliopsida</taxon>
        <taxon>eudicotyledons</taxon>
        <taxon>Gunneridae</taxon>
        <taxon>Pentapetalae</taxon>
        <taxon>asterids</taxon>
        <taxon>campanulids</taxon>
        <taxon>Asterales</taxon>
        <taxon>Asteraceae</taxon>
        <taxon>Asteroideae</taxon>
        <taxon>Anthemideae</taxon>
        <taxon>Anthemidinae</taxon>
        <taxon>Tanacetum</taxon>
    </lineage>
</organism>
<evidence type="ECO:0000256" key="1">
    <source>
        <dbReference type="SAM" id="MobiDB-lite"/>
    </source>
</evidence>
<accession>A0ABQ4XT97</accession>
<sequence length="505" mass="55911">MSTTNQWMNFAEIEMIVAQRVANAIETIAIYKTKTRMDRDSTDRVEHQKDKVAKDASDKSKWEGNLGRNSSQQQNKRHKCNNYKRIGHQTRNYLVMSDSEDSTVTYMEAPPSPDYLPGLEKPERAPPSPEFVPEPVYPEFMPPEDEEDEEDPEEDPADYPADGGDNDDDDDESSDDDEDDDDDVEEDEDKEEEEHLAPADSVPPPVDRLLAIPTPPPSPLSPLSSPLPQILSPLPQILSPPLPVSPPPLPASPTYLLGYRATMIRLRAESPSTSHPLPLPSPIILPYTRASVAMMRAAAPSTHILASRSETPPSGTPPFLPIPLPTLSLPLLLPSTDCRAGVSEVMLLPRKRLCIALGLRFKVGESSSAPTARPTRGFRVDYGFVSTLDDKIRQDTYEIYGRLDDAQDDRLLMSGHLNMLRRDRCAHARTARLMDTEAILSHEAWVQSMDASVTTCSKKMAPKRTTRSTPATTTTPTTSVIDEQLTRLIDQGVGDALATRDADRS</sequence>
<protein>
    <submittedName>
        <fullName evidence="2">Uncharacterized protein</fullName>
    </submittedName>
</protein>
<feature type="region of interest" description="Disordered" evidence="1">
    <location>
        <begin position="457"/>
        <end position="478"/>
    </location>
</feature>
<dbReference type="PANTHER" id="PTHR35711:SF1">
    <property type="entry name" value="ECTODERMAL, ISOFORM F"/>
    <property type="match status" value="1"/>
</dbReference>
<name>A0ABQ4XT97_9ASTR</name>
<feature type="compositionally biased region" description="Basic and acidic residues" evidence="1">
    <location>
        <begin position="38"/>
        <end position="62"/>
    </location>
</feature>
<dbReference type="PANTHER" id="PTHR35711">
    <property type="entry name" value="EXPRESSED PROTEIN"/>
    <property type="match status" value="1"/>
</dbReference>
<feature type="compositionally biased region" description="Basic residues" evidence="1">
    <location>
        <begin position="75"/>
        <end position="85"/>
    </location>
</feature>
<dbReference type="EMBL" id="BQNB010009755">
    <property type="protein sequence ID" value="GJS67953.1"/>
    <property type="molecule type" value="Genomic_DNA"/>
</dbReference>
<gene>
    <name evidence="2" type="ORF">Tco_0682518</name>
</gene>
<feature type="region of interest" description="Disordered" evidence="1">
    <location>
        <begin position="38"/>
        <end position="85"/>
    </location>
</feature>
<feature type="region of interest" description="Disordered" evidence="1">
    <location>
        <begin position="104"/>
        <end position="227"/>
    </location>
</feature>
<proteinExistence type="predicted"/>
<evidence type="ECO:0000313" key="2">
    <source>
        <dbReference type="EMBL" id="GJS67953.1"/>
    </source>
</evidence>
<feature type="compositionally biased region" description="Acidic residues" evidence="1">
    <location>
        <begin position="142"/>
        <end position="157"/>
    </location>
</feature>
<feature type="compositionally biased region" description="Acidic residues" evidence="1">
    <location>
        <begin position="164"/>
        <end position="194"/>
    </location>
</feature>
<comment type="caution">
    <text evidence="2">The sequence shown here is derived from an EMBL/GenBank/DDBJ whole genome shotgun (WGS) entry which is preliminary data.</text>
</comment>
<feature type="compositionally biased region" description="Pro residues" evidence="1">
    <location>
        <begin position="125"/>
        <end position="136"/>
    </location>
</feature>
<dbReference type="Proteomes" id="UP001151760">
    <property type="component" value="Unassembled WGS sequence"/>
</dbReference>